<reference evidence="1" key="1">
    <citation type="journal article" date="2014" name="Front. Microbiol.">
        <title>High frequency of phylogenetically diverse reductive dehalogenase-homologous genes in deep subseafloor sedimentary metagenomes.</title>
        <authorList>
            <person name="Kawai M."/>
            <person name="Futagami T."/>
            <person name="Toyoda A."/>
            <person name="Takaki Y."/>
            <person name="Nishi S."/>
            <person name="Hori S."/>
            <person name="Arai W."/>
            <person name="Tsubouchi T."/>
            <person name="Morono Y."/>
            <person name="Uchiyama I."/>
            <person name="Ito T."/>
            <person name="Fujiyama A."/>
            <person name="Inagaki F."/>
            <person name="Takami H."/>
        </authorList>
    </citation>
    <scope>NUCLEOTIDE SEQUENCE</scope>
    <source>
        <strain evidence="1">Expedition CK06-06</strain>
    </source>
</reference>
<comment type="caution">
    <text evidence="1">The sequence shown here is derived from an EMBL/GenBank/DDBJ whole genome shotgun (WGS) entry which is preliminary data.</text>
</comment>
<organism evidence="1">
    <name type="scientific">marine sediment metagenome</name>
    <dbReference type="NCBI Taxonomy" id="412755"/>
    <lineage>
        <taxon>unclassified sequences</taxon>
        <taxon>metagenomes</taxon>
        <taxon>ecological metagenomes</taxon>
    </lineage>
</organism>
<evidence type="ECO:0008006" key="2">
    <source>
        <dbReference type="Google" id="ProtNLM"/>
    </source>
</evidence>
<protein>
    <recommendedName>
        <fullName evidence="2">Gfo/Idh/MocA-like oxidoreductase C-terminal domain-containing protein</fullName>
    </recommendedName>
</protein>
<dbReference type="AlphaFoldDB" id="X1I042"/>
<dbReference type="Gene3D" id="3.30.360.10">
    <property type="entry name" value="Dihydrodipicolinate Reductase, domain 2"/>
    <property type="match status" value="1"/>
</dbReference>
<name>X1I042_9ZZZZ</name>
<accession>X1I042</accession>
<dbReference type="EMBL" id="BARU01027541">
    <property type="protein sequence ID" value="GAH75057.1"/>
    <property type="molecule type" value="Genomic_DNA"/>
</dbReference>
<evidence type="ECO:0000313" key="1">
    <source>
        <dbReference type="EMBL" id="GAH75057.1"/>
    </source>
</evidence>
<gene>
    <name evidence="1" type="ORF">S03H2_44087</name>
</gene>
<sequence>MPGFAIGYEHTFINALADFLKDLGDGRKSCPDFRDALETQIICEAVLESAKDRRWEDVRY</sequence>
<proteinExistence type="predicted"/>